<reference evidence="2 3" key="1">
    <citation type="submission" date="2020-04" db="EMBL/GenBank/DDBJ databases">
        <authorList>
            <person name="De Canck E."/>
        </authorList>
    </citation>
    <scope>NUCLEOTIDE SEQUENCE [LARGE SCALE GENOMIC DNA]</scope>
    <source>
        <strain evidence="2 3">LMG 3458</strain>
    </source>
</reference>
<dbReference type="SUPFAM" id="SSF160631">
    <property type="entry name" value="SMI1/KNR4-like"/>
    <property type="match status" value="1"/>
</dbReference>
<evidence type="ECO:0000259" key="1">
    <source>
        <dbReference type="SMART" id="SM00860"/>
    </source>
</evidence>
<feature type="domain" description="Knr4/Smi1-like" evidence="1">
    <location>
        <begin position="19"/>
        <end position="175"/>
    </location>
</feature>
<protein>
    <recommendedName>
        <fullName evidence="1">Knr4/Smi1-like domain-containing protein</fullName>
    </recommendedName>
</protein>
<dbReference type="Proteomes" id="UP000494111">
    <property type="component" value="Unassembled WGS sequence"/>
</dbReference>
<gene>
    <name evidence="2" type="ORF">LMG3458_01009</name>
</gene>
<dbReference type="RefSeq" id="WP_175191809.1">
    <property type="nucleotide sequence ID" value="NZ_CADIJO010000003.1"/>
</dbReference>
<name>A0A6S6ZID4_9BURK</name>
<proteinExistence type="predicted"/>
<evidence type="ECO:0000313" key="2">
    <source>
        <dbReference type="EMBL" id="CAB3669521.1"/>
    </source>
</evidence>
<dbReference type="SMART" id="SM00860">
    <property type="entry name" value="SMI1_KNR4"/>
    <property type="match status" value="1"/>
</dbReference>
<evidence type="ECO:0000313" key="3">
    <source>
        <dbReference type="Proteomes" id="UP000494111"/>
    </source>
</evidence>
<dbReference type="InterPro" id="IPR037883">
    <property type="entry name" value="Knr4/Smi1-like_sf"/>
</dbReference>
<dbReference type="AlphaFoldDB" id="A0A6S6ZID4"/>
<dbReference type="Pfam" id="PF09346">
    <property type="entry name" value="SMI1_KNR4"/>
    <property type="match status" value="1"/>
</dbReference>
<dbReference type="InterPro" id="IPR018958">
    <property type="entry name" value="Knr4/Smi1-like_dom"/>
</dbReference>
<accession>A0A6S6ZID4</accession>
<organism evidence="2 3">
    <name type="scientific">Achromobacter deleyi</name>
    <dbReference type="NCBI Taxonomy" id="1353891"/>
    <lineage>
        <taxon>Bacteria</taxon>
        <taxon>Pseudomonadati</taxon>
        <taxon>Pseudomonadota</taxon>
        <taxon>Betaproteobacteria</taxon>
        <taxon>Burkholderiales</taxon>
        <taxon>Alcaligenaceae</taxon>
        <taxon>Achromobacter</taxon>
    </lineage>
</organism>
<dbReference type="EMBL" id="CADIJO010000003">
    <property type="protein sequence ID" value="CAB3669521.1"/>
    <property type="molecule type" value="Genomic_DNA"/>
</dbReference>
<dbReference type="Gene3D" id="3.40.1580.10">
    <property type="entry name" value="SMI1/KNR4-like"/>
    <property type="match status" value="1"/>
</dbReference>
<sequence length="180" mass="20047">MDPLEKLLRSDKILQSFPGAESAAIQAYEQAWQTRFSDGYKAFLARSNGLRFGFDFDQAHRAGVSPALADMNTFFGIGNGNPHLDLALLTPKMRFHNRAFLPFAPVLGLGGDFCTYVEISQGTHQGRIMYTDGEMASEYEDLDIRGQDVDTLVDGFIDDGWFMPVAASFDDLIRLYAKMA</sequence>